<keyword evidence="12" id="KW-1185">Reference proteome</keyword>
<dbReference type="Pfam" id="PF00108">
    <property type="entry name" value="Thiolase_N"/>
    <property type="match status" value="1"/>
</dbReference>
<feature type="active site" description="Acyl-thioester intermediate" evidence="7">
    <location>
        <position position="88"/>
    </location>
</feature>
<reference evidence="12" key="1">
    <citation type="submission" date="2017-03" db="EMBL/GenBank/DDBJ databases">
        <authorList>
            <person name="Monnet C."/>
        </authorList>
    </citation>
    <scope>NUCLEOTIDE SEQUENCE [LARGE SCALE GENOMIC DNA]</scope>
    <source>
        <strain evidence="12">SJ5-8</strain>
    </source>
</reference>
<dbReference type="Proteomes" id="UP000234462">
    <property type="component" value="Unassembled WGS sequence"/>
</dbReference>
<evidence type="ECO:0000256" key="7">
    <source>
        <dbReference type="PIRSR" id="PIRSR000429-1"/>
    </source>
</evidence>
<feature type="domain" description="Thiolase C-terminal" evidence="10">
    <location>
        <begin position="274"/>
        <end position="394"/>
    </location>
</feature>
<evidence type="ECO:0000256" key="1">
    <source>
        <dbReference type="ARBA" id="ARBA00010982"/>
    </source>
</evidence>
<feature type="active site" description="Proton acceptor" evidence="7">
    <location>
        <position position="382"/>
    </location>
</feature>
<dbReference type="EC" id="2.3.1.9" evidence="2"/>
<evidence type="ECO:0000256" key="2">
    <source>
        <dbReference type="ARBA" id="ARBA00012705"/>
    </source>
</evidence>
<dbReference type="InterPro" id="IPR020613">
    <property type="entry name" value="Thiolase_CS"/>
</dbReference>
<evidence type="ECO:0000313" key="11">
    <source>
        <dbReference type="EMBL" id="SMY12784.1"/>
    </source>
</evidence>
<evidence type="ECO:0000256" key="4">
    <source>
        <dbReference type="ARBA" id="ARBA00023315"/>
    </source>
</evidence>
<dbReference type="NCBIfam" id="TIGR01930">
    <property type="entry name" value="AcCoA-C-Actrans"/>
    <property type="match status" value="1"/>
</dbReference>
<dbReference type="SUPFAM" id="SSF53901">
    <property type="entry name" value="Thiolase-like"/>
    <property type="match status" value="2"/>
</dbReference>
<keyword evidence="4 8" id="KW-0012">Acyltransferase</keyword>
<dbReference type="InterPro" id="IPR020610">
    <property type="entry name" value="Thiolase_AS"/>
</dbReference>
<dbReference type="Gene3D" id="3.40.47.10">
    <property type="match status" value="2"/>
</dbReference>
<sequence length="398" mass="40689">MTEAVIVAGSRTPFGKMSGALGSLSAVDLGAEAISGALSRAGVSPDQVQHVIMGQVLQAGCGQGPARQAAVKAGIPMSVNAITINKLCLSGINAITQAAMLVRAGEYDVVVAGGQESMTNAPHMLEKSRAGYKFGTVQVRDHMDYDGLWDAFTDEAMGGLTEAANDDDDPKRSFTREQQDEFAATSHQRAAAAQDSGRLAEEITPVTLKSRRGEVTVELDEGVRADSTGESMGKLRPAFRKDGTITAGNASQISDGAVAVVVMSKAKAEELGLPILAEIGAHAWTAGPDSSLQHQPSQSIRAAAERAGVAADSFDLYEINEAFAAVGLASTADLGVDAEKVNVNGGAIALGHPIGASGARITLDLALELKRRGGGTGVAALCGGGGQGDALIITVPKG</sequence>
<dbReference type="PROSITE" id="PS00737">
    <property type="entry name" value="THIOLASE_2"/>
    <property type="match status" value="1"/>
</dbReference>
<dbReference type="RefSeq" id="WP_101589711.1">
    <property type="nucleotide sequence ID" value="NZ_FXZM01000012.1"/>
</dbReference>
<feature type="active site" description="Proton acceptor" evidence="7">
    <location>
        <position position="352"/>
    </location>
</feature>
<dbReference type="PANTHER" id="PTHR18919">
    <property type="entry name" value="ACETYL-COA C-ACYLTRANSFERASE"/>
    <property type="match status" value="1"/>
</dbReference>
<evidence type="ECO:0000259" key="10">
    <source>
        <dbReference type="Pfam" id="PF02803"/>
    </source>
</evidence>
<dbReference type="CDD" id="cd00751">
    <property type="entry name" value="thiolase"/>
    <property type="match status" value="1"/>
</dbReference>
<name>A0A2H1L797_9MICO</name>
<dbReference type="PIRSF" id="PIRSF000429">
    <property type="entry name" value="Ac-CoA_Ac_transf"/>
    <property type="match status" value="1"/>
</dbReference>
<evidence type="ECO:0000259" key="9">
    <source>
        <dbReference type="Pfam" id="PF00108"/>
    </source>
</evidence>
<dbReference type="GO" id="GO:0003985">
    <property type="term" value="F:acetyl-CoA C-acetyltransferase activity"/>
    <property type="evidence" value="ECO:0007669"/>
    <property type="project" value="UniProtKB-EC"/>
</dbReference>
<evidence type="ECO:0000256" key="8">
    <source>
        <dbReference type="RuleBase" id="RU003557"/>
    </source>
</evidence>
<organism evidence="11 12">
    <name type="scientific">Brevibacterium jeotgali</name>
    <dbReference type="NCBI Taxonomy" id="1262550"/>
    <lineage>
        <taxon>Bacteria</taxon>
        <taxon>Bacillati</taxon>
        <taxon>Actinomycetota</taxon>
        <taxon>Actinomycetes</taxon>
        <taxon>Micrococcales</taxon>
        <taxon>Brevibacteriaceae</taxon>
        <taxon>Brevibacterium</taxon>
    </lineage>
</organism>
<dbReference type="InterPro" id="IPR016039">
    <property type="entry name" value="Thiolase-like"/>
</dbReference>
<dbReference type="EMBL" id="FXZM01000012">
    <property type="protein sequence ID" value="SMY12784.1"/>
    <property type="molecule type" value="Genomic_DNA"/>
</dbReference>
<feature type="domain" description="Thiolase N-terminal" evidence="9">
    <location>
        <begin position="5"/>
        <end position="265"/>
    </location>
</feature>
<dbReference type="OrthoDB" id="9764638at2"/>
<dbReference type="InterPro" id="IPR002155">
    <property type="entry name" value="Thiolase"/>
</dbReference>
<protein>
    <recommendedName>
        <fullName evidence="6">Probable acetyl-CoA acetyltransferase</fullName>
        <ecNumber evidence="2">2.3.1.9</ecNumber>
    </recommendedName>
    <alternativeName>
        <fullName evidence="5">Acetoacetyl-CoA thiolase</fullName>
    </alternativeName>
</protein>
<comment type="similarity">
    <text evidence="1 8">Belongs to the thiolase-like superfamily. Thiolase family.</text>
</comment>
<evidence type="ECO:0000256" key="6">
    <source>
        <dbReference type="ARBA" id="ARBA00040529"/>
    </source>
</evidence>
<dbReference type="InterPro" id="IPR020616">
    <property type="entry name" value="Thiolase_N"/>
</dbReference>
<accession>A0A2H1L797</accession>
<evidence type="ECO:0000313" key="12">
    <source>
        <dbReference type="Proteomes" id="UP000234462"/>
    </source>
</evidence>
<dbReference type="InterPro" id="IPR020615">
    <property type="entry name" value="Thiolase_acyl_enz_int_AS"/>
</dbReference>
<evidence type="ECO:0000256" key="3">
    <source>
        <dbReference type="ARBA" id="ARBA00022679"/>
    </source>
</evidence>
<gene>
    <name evidence="11" type="ORF">BJEO58_02388</name>
</gene>
<dbReference type="InterPro" id="IPR020617">
    <property type="entry name" value="Thiolase_C"/>
</dbReference>
<proteinExistence type="inferred from homology"/>
<evidence type="ECO:0000256" key="5">
    <source>
        <dbReference type="ARBA" id="ARBA00030755"/>
    </source>
</evidence>
<dbReference type="PANTHER" id="PTHR18919:SF107">
    <property type="entry name" value="ACETYL-COA ACETYLTRANSFERASE, CYTOSOLIC"/>
    <property type="match status" value="1"/>
</dbReference>
<keyword evidence="3 8" id="KW-0808">Transferase</keyword>
<dbReference type="Pfam" id="PF02803">
    <property type="entry name" value="Thiolase_C"/>
    <property type="match status" value="1"/>
</dbReference>
<dbReference type="PROSITE" id="PS00099">
    <property type="entry name" value="THIOLASE_3"/>
    <property type="match status" value="1"/>
</dbReference>
<dbReference type="PROSITE" id="PS00098">
    <property type="entry name" value="THIOLASE_1"/>
    <property type="match status" value="1"/>
</dbReference>
<dbReference type="AlphaFoldDB" id="A0A2H1L797"/>